<dbReference type="InterPro" id="IPR000504">
    <property type="entry name" value="RRM_dom"/>
</dbReference>
<dbReference type="InterPro" id="IPR035979">
    <property type="entry name" value="RBD_domain_sf"/>
</dbReference>
<dbReference type="PROSITE" id="PS50102">
    <property type="entry name" value="RRM"/>
    <property type="match status" value="1"/>
</dbReference>
<dbReference type="Pfam" id="PF00076">
    <property type="entry name" value="RRM_1"/>
    <property type="match status" value="1"/>
</dbReference>
<dbReference type="Gene3D" id="3.30.70.330">
    <property type="match status" value="1"/>
</dbReference>
<reference evidence="5" key="1">
    <citation type="submission" date="2017-02" db="UniProtKB">
        <authorList>
            <consortium name="WormBaseParasite"/>
        </authorList>
    </citation>
    <scope>IDENTIFICATION</scope>
</reference>
<feature type="region of interest" description="Disordered" evidence="2">
    <location>
        <begin position="1"/>
        <end position="41"/>
    </location>
</feature>
<dbReference type="SMART" id="SM00360">
    <property type="entry name" value="RRM"/>
    <property type="match status" value="1"/>
</dbReference>
<accession>A0A0N5A1P2</accession>
<dbReference type="STRING" id="131310.A0A0N5A1P2"/>
<proteinExistence type="predicted"/>
<dbReference type="CDD" id="cd00590">
    <property type="entry name" value="RRM_SF"/>
    <property type="match status" value="1"/>
</dbReference>
<dbReference type="Proteomes" id="UP000038045">
    <property type="component" value="Unplaced"/>
</dbReference>
<dbReference type="PANTHER" id="PTHR23140">
    <property type="entry name" value="RNA PROCESSING PROTEIN LD23810P"/>
    <property type="match status" value="1"/>
</dbReference>
<name>A0A0N5A1P2_PARTI</name>
<protein>
    <submittedName>
        <fullName evidence="5">RRM domain-containing protein</fullName>
    </submittedName>
</protein>
<dbReference type="WBParaSite" id="PTRK_0001554100.1">
    <property type="protein sequence ID" value="PTRK_0001554100.1"/>
    <property type="gene ID" value="PTRK_0001554100"/>
</dbReference>
<dbReference type="GO" id="GO:0003723">
    <property type="term" value="F:RNA binding"/>
    <property type="evidence" value="ECO:0007669"/>
    <property type="project" value="UniProtKB-UniRule"/>
</dbReference>
<evidence type="ECO:0000256" key="1">
    <source>
        <dbReference type="PROSITE-ProRule" id="PRU00176"/>
    </source>
</evidence>
<keyword evidence="1" id="KW-0694">RNA-binding</keyword>
<dbReference type="AlphaFoldDB" id="A0A0N5A1P2"/>
<feature type="domain" description="RRM" evidence="3">
    <location>
        <begin position="89"/>
        <end position="167"/>
    </location>
</feature>
<dbReference type="GO" id="GO:0005634">
    <property type="term" value="C:nucleus"/>
    <property type="evidence" value="ECO:0007669"/>
    <property type="project" value="TreeGrafter"/>
</dbReference>
<evidence type="ECO:0000256" key="2">
    <source>
        <dbReference type="SAM" id="MobiDB-lite"/>
    </source>
</evidence>
<dbReference type="InterPro" id="IPR012677">
    <property type="entry name" value="Nucleotide-bd_a/b_plait_sf"/>
</dbReference>
<organism evidence="4 5">
    <name type="scientific">Parastrongyloides trichosuri</name>
    <name type="common">Possum-specific nematode worm</name>
    <dbReference type="NCBI Taxonomy" id="131310"/>
    <lineage>
        <taxon>Eukaryota</taxon>
        <taxon>Metazoa</taxon>
        <taxon>Ecdysozoa</taxon>
        <taxon>Nematoda</taxon>
        <taxon>Chromadorea</taxon>
        <taxon>Rhabditida</taxon>
        <taxon>Tylenchina</taxon>
        <taxon>Panagrolaimomorpha</taxon>
        <taxon>Strongyloidoidea</taxon>
        <taxon>Strongyloididae</taxon>
        <taxon>Parastrongyloides</taxon>
    </lineage>
</organism>
<evidence type="ECO:0000313" key="5">
    <source>
        <dbReference type="WBParaSite" id="PTRK_0001554100.1"/>
    </source>
</evidence>
<dbReference type="SUPFAM" id="SSF54928">
    <property type="entry name" value="RNA-binding domain, RBD"/>
    <property type="match status" value="1"/>
</dbReference>
<evidence type="ECO:0000259" key="3">
    <source>
        <dbReference type="PROSITE" id="PS50102"/>
    </source>
</evidence>
<feature type="compositionally biased region" description="Basic and acidic residues" evidence="2">
    <location>
        <begin position="1"/>
        <end position="22"/>
    </location>
</feature>
<keyword evidence="4" id="KW-1185">Reference proteome</keyword>
<sequence>MKFNNIKREHDKGELSTSRDDSNVTNFRTSSLSETEDDEEISEIVSMETGNSSVQESIHKILTQHKYSPTRKTSKETFHKNVRWESLSSNLFVENLPPQTSKHKIEATFGSYGPLTHIEVSKPNLGNKGKKFAYVQFSSKKDAERAFKGMRREKFYGCEIKMSFAEQYDEYTEIIYYPPCMKIFFPPKYDTGLPFNAVPTPGAKKFLGKRGLLKPTDVGFNDVGYKESVKMYISNSVVQVVMPEEPAQVKMINQLVMDYIEQGNQSDEFLYHLEKEIKSMNPKEKHAQFLKNIFTHGTIESNFYHWRIFSILNGDTFESWMTTPYRIFKNGPVWIPPTLNQDKKLDSMPECFYDRAYNHKNNYFNKNKKKFYL</sequence>
<dbReference type="InterPro" id="IPR051485">
    <property type="entry name" value="SR-CTD_assoc_factor"/>
</dbReference>
<evidence type="ECO:0000313" key="4">
    <source>
        <dbReference type="Proteomes" id="UP000038045"/>
    </source>
</evidence>
<dbReference type="PANTHER" id="PTHR23140:SF0">
    <property type="entry name" value="U2 SNRNP-ASSOCIATED SURP MOTIF-CONTAINING PROTEIN"/>
    <property type="match status" value="1"/>
</dbReference>